<dbReference type="AlphaFoldDB" id="A0A517T709"/>
<dbReference type="GO" id="GO:0003677">
    <property type="term" value="F:DNA binding"/>
    <property type="evidence" value="ECO:0007669"/>
    <property type="project" value="InterPro"/>
</dbReference>
<dbReference type="GO" id="GO:0009360">
    <property type="term" value="C:DNA polymerase III complex"/>
    <property type="evidence" value="ECO:0007669"/>
    <property type="project" value="InterPro"/>
</dbReference>
<dbReference type="InterPro" id="IPR008921">
    <property type="entry name" value="DNA_pol3_clamp-load_cplx_C"/>
</dbReference>
<dbReference type="SUPFAM" id="SSF52540">
    <property type="entry name" value="P-loop containing nucleoside triphosphate hydrolases"/>
    <property type="match status" value="1"/>
</dbReference>
<evidence type="ECO:0000256" key="2">
    <source>
        <dbReference type="ARBA" id="ARBA00022679"/>
    </source>
</evidence>
<keyword evidence="7" id="KW-0862">Zinc</keyword>
<dbReference type="CDD" id="cd18137">
    <property type="entry name" value="HLD_clamp_pol_III_gamma_tau"/>
    <property type="match status" value="1"/>
</dbReference>
<name>A0A517T709_9PLAN</name>
<feature type="domain" description="AAA+ ATPase" evidence="12">
    <location>
        <begin position="41"/>
        <end position="183"/>
    </location>
</feature>
<comment type="function">
    <text evidence="11">DNA polymerase III is a complex, multichain enzyme responsible for most of the replicative synthesis in bacteria. This DNA polymerase also exhibits 3' to 5' exonuclease activity.</text>
</comment>
<dbReference type="GO" id="GO:0046872">
    <property type="term" value="F:metal ion binding"/>
    <property type="evidence" value="ECO:0007669"/>
    <property type="project" value="UniProtKB-KW"/>
</dbReference>
<dbReference type="Pfam" id="PF22608">
    <property type="entry name" value="DNAX_ATPase_lid"/>
    <property type="match status" value="1"/>
</dbReference>
<dbReference type="SUPFAM" id="SSF48019">
    <property type="entry name" value="post-AAA+ oligomerization domain-like"/>
    <property type="match status" value="1"/>
</dbReference>
<evidence type="ECO:0000256" key="3">
    <source>
        <dbReference type="ARBA" id="ARBA00022695"/>
    </source>
</evidence>
<keyword evidence="5" id="KW-0479">Metal-binding</keyword>
<evidence type="ECO:0000256" key="1">
    <source>
        <dbReference type="ARBA" id="ARBA00006360"/>
    </source>
</evidence>
<evidence type="ECO:0000256" key="5">
    <source>
        <dbReference type="ARBA" id="ARBA00022723"/>
    </source>
</evidence>
<sequence>MADPQHYTVLARRYRPGTFEEVVGQEHVAQALINAIRKGRVAHAYLFTGARGVGKTSSARIFAKALNCPNANDGVPCNNCEVCDSISAGSDVDVIEIDGASNNGVEDVRTLRANVNVKAMRSAYKIYIIDEVHMLSKGAFNALLKTLEEPPPNVKFIFCTTEPNKVPDTIRSRCQRFDFGTVDRDRIVLRLSQIAQSEGVEVTDDALQLVARRAAGSMRDSQSLFDQLLAFGGDQLTADDVHRLFGTASDERLIALGSSMIGREAGATLKELDQTLTDGVQLGELVDQLVAYLRDLMLLASGASELSLSSVGDDQRPILAKQAAEWGLQTIVAAMQLLSETKLRLSRITYGRALVELALVRISSLGDLEELSALVQSLKSGNGAVSVKPASARGVPAAVSSSPKPQKKTADSLTVDEVIDTVKPTPAAITIAPTDVAPQPIVDVHLRPGTEAELLTKLQSVSGDVLTVQLQGASPAIRGPKHLEFCFPKSYSFGCRYFDSVANHQKLEKFVSEAVGGPVKVTCRVVEEPAGNSGKPTTPVRKSRGARAERLNELPDDDFLAAAVKVFDARDVRKLLDG</sequence>
<dbReference type="Gene3D" id="3.40.50.300">
    <property type="entry name" value="P-loop containing nucleotide triphosphate hydrolases"/>
    <property type="match status" value="1"/>
</dbReference>
<dbReference type="Gene3D" id="1.20.272.10">
    <property type="match status" value="1"/>
</dbReference>
<comment type="similarity">
    <text evidence="1 11">Belongs to the DnaX/STICHEL family.</text>
</comment>
<dbReference type="NCBIfam" id="TIGR02397">
    <property type="entry name" value="dnaX_nterm"/>
    <property type="match status" value="1"/>
</dbReference>
<dbReference type="PANTHER" id="PTHR11669">
    <property type="entry name" value="REPLICATION FACTOR C / DNA POLYMERASE III GAMMA-TAU SUBUNIT"/>
    <property type="match status" value="1"/>
</dbReference>
<dbReference type="InterPro" id="IPR027417">
    <property type="entry name" value="P-loop_NTPase"/>
</dbReference>
<dbReference type="InterPro" id="IPR003593">
    <property type="entry name" value="AAA+_ATPase"/>
</dbReference>
<dbReference type="Gene3D" id="1.10.8.60">
    <property type="match status" value="1"/>
</dbReference>
<dbReference type="GO" id="GO:0003887">
    <property type="term" value="F:DNA-directed DNA polymerase activity"/>
    <property type="evidence" value="ECO:0007669"/>
    <property type="project" value="UniProtKB-KW"/>
</dbReference>
<reference evidence="13 14" key="1">
    <citation type="submission" date="2019-02" db="EMBL/GenBank/DDBJ databases">
        <title>Deep-cultivation of Planctomycetes and their phenomic and genomic characterization uncovers novel biology.</title>
        <authorList>
            <person name="Wiegand S."/>
            <person name="Jogler M."/>
            <person name="Boedeker C."/>
            <person name="Pinto D."/>
            <person name="Vollmers J."/>
            <person name="Rivas-Marin E."/>
            <person name="Kohn T."/>
            <person name="Peeters S.H."/>
            <person name="Heuer A."/>
            <person name="Rast P."/>
            <person name="Oberbeckmann S."/>
            <person name="Bunk B."/>
            <person name="Jeske O."/>
            <person name="Meyerdierks A."/>
            <person name="Storesund J.E."/>
            <person name="Kallscheuer N."/>
            <person name="Luecker S."/>
            <person name="Lage O.M."/>
            <person name="Pohl T."/>
            <person name="Merkel B.J."/>
            <person name="Hornburger P."/>
            <person name="Mueller R.-W."/>
            <person name="Bruemmer F."/>
            <person name="Labrenz M."/>
            <person name="Spormann A.M."/>
            <person name="Op den Camp H."/>
            <person name="Overmann J."/>
            <person name="Amann R."/>
            <person name="Jetten M.S.M."/>
            <person name="Mascher T."/>
            <person name="Medema M.H."/>
            <person name="Devos D.P."/>
            <person name="Kaster A.-K."/>
            <person name="Ovreas L."/>
            <person name="Rohde M."/>
            <person name="Galperin M.Y."/>
            <person name="Jogler C."/>
        </authorList>
    </citation>
    <scope>NUCLEOTIDE SEQUENCE [LARGE SCALE GENOMIC DNA]</scope>
    <source>
        <strain evidence="13 14">V22</strain>
    </source>
</reference>
<dbReference type="GO" id="GO:0005524">
    <property type="term" value="F:ATP binding"/>
    <property type="evidence" value="ECO:0007669"/>
    <property type="project" value="UniProtKB-KW"/>
</dbReference>
<dbReference type="KEGG" id="chya:V22_13970"/>
<gene>
    <name evidence="13" type="primary">dnaX_1</name>
    <name evidence="11" type="synonym">dnaX</name>
    <name evidence="13" type="ORF">V22_13970</name>
</gene>
<keyword evidence="8 11" id="KW-0067">ATP-binding</keyword>
<proteinExistence type="inferred from homology"/>
<keyword evidence="6 11" id="KW-0547">Nucleotide-binding</keyword>
<dbReference type="InterPro" id="IPR050238">
    <property type="entry name" value="DNA_Rep/Repair_Clamp_Loader"/>
</dbReference>
<dbReference type="InterPro" id="IPR012763">
    <property type="entry name" value="DNA_pol_III_sug/sutau_N"/>
</dbReference>
<comment type="subunit">
    <text evidence="11">DNA polymerase III contains a core (composed of alpha, epsilon and theta chains) that associates with a tau subunit. This core dimerizes to form the POLIII' complex. PolIII' associates with the gamma complex (composed of gamma, delta, delta', psi and chi chains) and with the beta chain to form the complete DNA polymerase III complex.</text>
</comment>
<dbReference type="FunFam" id="3.40.50.300:FF:000014">
    <property type="entry name" value="DNA polymerase III subunit gamma/tau"/>
    <property type="match status" value="1"/>
</dbReference>
<keyword evidence="3 11" id="KW-0548">Nucleotidyltransferase</keyword>
<keyword evidence="4 11" id="KW-0235">DNA replication</keyword>
<keyword evidence="14" id="KW-1185">Reference proteome</keyword>
<dbReference type="FunFam" id="1.10.8.60:FF:000013">
    <property type="entry name" value="DNA polymerase III subunit gamma/tau"/>
    <property type="match status" value="1"/>
</dbReference>
<keyword evidence="9 11" id="KW-0239">DNA-directed DNA polymerase</keyword>
<evidence type="ECO:0000256" key="11">
    <source>
        <dbReference type="RuleBase" id="RU364063"/>
    </source>
</evidence>
<dbReference type="OrthoDB" id="9810148at2"/>
<dbReference type="EC" id="2.7.7.7" evidence="11"/>
<dbReference type="Proteomes" id="UP000319976">
    <property type="component" value="Chromosome"/>
</dbReference>
<accession>A0A517T709</accession>
<evidence type="ECO:0000256" key="6">
    <source>
        <dbReference type="ARBA" id="ARBA00022741"/>
    </source>
</evidence>
<dbReference type="SMART" id="SM00382">
    <property type="entry name" value="AAA"/>
    <property type="match status" value="1"/>
</dbReference>
<evidence type="ECO:0000256" key="7">
    <source>
        <dbReference type="ARBA" id="ARBA00022833"/>
    </source>
</evidence>
<evidence type="ECO:0000313" key="13">
    <source>
        <dbReference type="EMBL" id="QDT64166.1"/>
    </source>
</evidence>
<dbReference type="EMBL" id="CP036316">
    <property type="protein sequence ID" value="QDT64166.1"/>
    <property type="molecule type" value="Genomic_DNA"/>
</dbReference>
<dbReference type="Pfam" id="PF12169">
    <property type="entry name" value="DNA_pol3_gamma3"/>
    <property type="match status" value="1"/>
</dbReference>
<dbReference type="CDD" id="cd00009">
    <property type="entry name" value="AAA"/>
    <property type="match status" value="1"/>
</dbReference>
<dbReference type="GO" id="GO:0006261">
    <property type="term" value="P:DNA-templated DNA replication"/>
    <property type="evidence" value="ECO:0007669"/>
    <property type="project" value="TreeGrafter"/>
</dbReference>
<evidence type="ECO:0000256" key="8">
    <source>
        <dbReference type="ARBA" id="ARBA00022840"/>
    </source>
</evidence>
<dbReference type="RefSeq" id="WP_145261095.1">
    <property type="nucleotide sequence ID" value="NZ_CP036316.1"/>
</dbReference>
<evidence type="ECO:0000256" key="4">
    <source>
        <dbReference type="ARBA" id="ARBA00022705"/>
    </source>
</evidence>
<organism evidence="13 14">
    <name type="scientific">Calycomorphotria hydatis</name>
    <dbReference type="NCBI Taxonomy" id="2528027"/>
    <lineage>
        <taxon>Bacteria</taxon>
        <taxon>Pseudomonadati</taxon>
        <taxon>Planctomycetota</taxon>
        <taxon>Planctomycetia</taxon>
        <taxon>Planctomycetales</taxon>
        <taxon>Planctomycetaceae</taxon>
        <taxon>Calycomorphotria</taxon>
    </lineage>
</organism>
<evidence type="ECO:0000259" key="12">
    <source>
        <dbReference type="SMART" id="SM00382"/>
    </source>
</evidence>
<keyword evidence="2 11" id="KW-0808">Transferase</keyword>
<dbReference type="Pfam" id="PF13177">
    <property type="entry name" value="DNA_pol3_delta2"/>
    <property type="match status" value="1"/>
</dbReference>
<protein>
    <recommendedName>
        <fullName evidence="11">DNA polymerase III subunit gamma/tau</fullName>
        <ecNumber evidence="11">2.7.7.7</ecNumber>
    </recommendedName>
</protein>
<evidence type="ECO:0000256" key="10">
    <source>
        <dbReference type="ARBA" id="ARBA00049244"/>
    </source>
</evidence>
<evidence type="ECO:0000313" key="14">
    <source>
        <dbReference type="Proteomes" id="UP000319976"/>
    </source>
</evidence>
<dbReference type="PANTHER" id="PTHR11669:SF0">
    <property type="entry name" value="PROTEIN STICHEL-LIKE 2"/>
    <property type="match status" value="1"/>
</dbReference>
<dbReference type="InterPro" id="IPR045085">
    <property type="entry name" value="HLD_clamp_pol_III_gamma_tau"/>
</dbReference>
<dbReference type="NCBIfam" id="NF004046">
    <property type="entry name" value="PRK05563.1"/>
    <property type="match status" value="1"/>
</dbReference>
<dbReference type="InterPro" id="IPR022754">
    <property type="entry name" value="DNA_pol_III_gamma-3"/>
</dbReference>
<evidence type="ECO:0000256" key="9">
    <source>
        <dbReference type="ARBA" id="ARBA00022932"/>
    </source>
</evidence>
<comment type="catalytic activity">
    <reaction evidence="10 11">
        <text>DNA(n) + a 2'-deoxyribonucleoside 5'-triphosphate = DNA(n+1) + diphosphate</text>
        <dbReference type="Rhea" id="RHEA:22508"/>
        <dbReference type="Rhea" id="RHEA-COMP:17339"/>
        <dbReference type="Rhea" id="RHEA-COMP:17340"/>
        <dbReference type="ChEBI" id="CHEBI:33019"/>
        <dbReference type="ChEBI" id="CHEBI:61560"/>
        <dbReference type="ChEBI" id="CHEBI:173112"/>
        <dbReference type="EC" id="2.7.7.7"/>
    </reaction>
</comment>